<protein>
    <recommendedName>
        <fullName evidence="1">Antirepressor protein ant N-terminal domain-containing protein</fullName>
    </recommendedName>
</protein>
<dbReference type="Pfam" id="PF10547">
    <property type="entry name" value="P22_AR_N"/>
    <property type="match status" value="1"/>
</dbReference>
<sequence length="231" mass="25630">MATGIVHVEFHGAELIGRLHQGQPFVAMRPIVEGMGLDWSKQLEKLKSHPVLARQLSTLRGMVAGDGKGRQMQALPLSRLPFWLATVNPNKVKAAIRERVILFQERAADVLAAAFLSNGTRQDAAMAKRVAGTVMCRILHDTLVGLGRDPKGYDYATEHRLVNHCITGVFGGVCEDSLSTDQLKLQQELRMQNAVWIGLGMAYRERKPLLEQHAVTWCRTQEIGWEAPNAS</sequence>
<dbReference type="EMBL" id="NEQV01000002">
    <property type="protein sequence ID" value="PJL31187.1"/>
    <property type="molecule type" value="Genomic_DNA"/>
</dbReference>
<evidence type="ECO:0000313" key="3">
    <source>
        <dbReference type="Proteomes" id="UP000230167"/>
    </source>
</evidence>
<dbReference type="OrthoDB" id="1042522at2"/>
<organism evidence="2 3">
    <name type="scientific">Stenotrophomonas maltophilia</name>
    <name type="common">Pseudomonas maltophilia</name>
    <name type="synonym">Xanthomonas maltophilia</name>
    <dbReference type="NCBI Taxonomy" id="40324"/>
    <lineage>
        <taxon>Bacteria</taxon>
        <taxon>Pseudomonadati</taxon>
        <taxon>Pseudomonadota</taxon>
        <taxon>Gammaproteobacteria</taxon>
        <taxon>Lysobacterales</taxon>
        <taxon>Lysobacteraceae</taxon>
        <taxon>Stenotrophomonas</taxon>
        <taxon>Stenotrophomonas maltophilia group</taxon>
    </lineage>
</organism>
<evidence type="ECO:0000259" key="1">
    <source>
        <dbReference type="Pfam" id="PF10547"/>
    </source>
</evidence>
<name>A0A2J0UCM0_STEMA</name>
<dbReference type="RefSeq" id="WP_100439969.1">
    <property type="nucleotide sequence ID" value="NZ_CBCPIZ010000012.1"/>
</dbReference>
<dbReference type="AlphaFoldDB" id="A0A2J0UCM0"/>
<evidence type="ECO:0000313" key="2">
    <source>
        <dbReference type="EMBL" id="PJL31187.1"/>
    </source>
</evidence>
<dbReference type="PRINTS" id="PR01994">
    <property type="entry name" value="ANTIREPRESSR"/>
</dbReference>
<comment type="caution">
    <text evidence="2">The sequence shown here is derived from an EMBL/GenBank/DDBJ whole genome shotgun (WGS) entry which is preliminary data.</text>
</comment>
<dbReference type="Proteomes" id="UP000230167">
    <property type="component" value="Unassembled WGS sequence"/>
</dbReference>
<reference evidence="2 3" key="1">
    <citation type="journal article" date="2017" name="Front. Microbiol.">
        <title>Double-Face Meets the Bacterial World: The Opportunistic Pathogen Stenotrophomonas maltophilia.</title>
        <authorList>
            <person name="Lira F."/>
            <person name="Berg G."/>
            <person name="Martinez J.L."/>
        </authorList>
    </citation>
    <scope>NUCLEOTIDE SEQUENCE [LARGE SCALE GENOMIC DNA]</scope>
    <source>
        <strain evidence="2 3">EA1</strain>
    </source>
</reference>
<feature type="domain" description="Antirepressor protein ant N-terminal" evidence="1">
    <location>
        <begin position="7"/>
        <end position="117"/>
    </location>
</feature>
<proteinExistence type="predicted"/>
<dbReference type="InterPro" id="IPR018875">
    <property type="entry name" value="Antirepressor_Ant_N"/>
</dbReference>
<gene>
    <name evidence="2" type="ORF">B9Y64_06245</name>
</gene>
<accession>A0A2J0UCM0</accession>